<reference evidence="4" key="1">
    <citation type="journal article" date="2020" name="J. Eukaryot. Microbiol.">
        <title>De novo Sequencing, Assembly and Annotation of the Transcriptome for the Free-Living Testate Amoeba Arcella intermedia.</title>
        <authorList>
            <person name="Ribeiro G.M."/>
            <person name="Porfirio-Sousa A.L."/>
            <person name="Maurer-Alcala X.X."/>
            <person name="Katz L.A."/>
            <person name="Lahr D.J.G."/>
        </authorList>
    </citation>
    <scope>NUCLEOTIDE SEQUENCE</scope>
</reference>
<dbReference type="FunFam" id="1.10.287.310:FF:000002">
    <property type="entry name" value="60S ribosomal protein L35"/>
    <property type="match status" value="1"/>
</dbReference>
<dbReference type="CDD" id="cd00427">
    <property type="entry name" value="Ribosomal_L29_HIP"/>
    <property type="match status" value="1"/>
</dbReference>
<name>A0A6B2LRS7_9EUKA</name>
<dbReference type="PANTHER" id="PTHR45722:SF2">
    <property type="entry name" value="LARGE RIBOSOMAL SUBUNIT PROTEIN UL29-RELATED"/>
    <property type="match status" value="1"/>
</dbReference>
<dbReference type="GO" id="GO:0006412">
    <property type="term" value="P:translation"/>
    <property type="evidence" value="ECO:0007669"/>
    <property type="project" value="InterPro"/>
</dbReference>
<dbReference type="SUPFAM" id="SSF46561">
    <property type="entry name" value="Ribosomal protein L29 (L29p)"/>
    <property type="match status" value="1"/>
</dbReference>
<accession>A0A6B2LRS7</accession>
<dbReference type="InterPro" id="IPR036049">
    <property type="entry name" value="Ribosomal_uL29_sf"/>
</dbReference>
<dbReference type="Pfam" id="PF00831">
    <property type="entry name" value="Ribosomal_L29"/>
    <property type="match status" value="1"/>
</dbReference>
<comment type="similarity">
    <text evidence="1">Belongs to the universal ribosomal protein uL29 family.</text>
</comment>
<dbReference type="NCBIfam" id="TIGR00012">
    <property type="entry name" value="L29"/>
    <property type="match status" value="1"/>
</dbReference>
<evidence type="ECO:0000256" key="1">
    <source>
        <dbReference type="ARBA" id="ARBA00009254"/>
    </source>
</evidence>
<dbReference type="GO" id="GO:0003729">
    <property type="term" value="F:mRNA binding"/>
    <property type="evidence" value="ECO:0007669"/>
    <property type="project" value="TreeGrafter"/>
</dbReference>
<dbReference type="Gene3D" id="1.10.287.310">
    <property type="match status" value="1"/>
</dbReference>
<evidence type="ECO:0000256" key="3">
    <source>
        <dbReference type="ARBA" id="ARBA00023274"/>
    </source>
</evidence>
<keyword evidence="2" id="KW-0689">Ribosomal protein</keyword>
<dbReference type="Gene3D" id="6.10.250.3450">
    <property type="match status" value="1"/>
</dbReference>
<organism evidence="4">
    <name type="scientific">Arcella intermedia</name>
    <dbReference type="NCBI Taxonomy" id="1963864"/>
    <lineage>
        <taxon>Eukaryota</taxon>
        <taxon>Amoebozoa</taxon>
        <taxon>Tubulinea</taxon>
        <taxon>Elardia</taxon>
        <taxon>Arcellinida</taxon>
        <taxon>Sphaerothecina</taxon>
        <taxon>Arcellidae</taxon>
        <taxon>Arcella</taxon>
    </lineage>
</organism>
<dbReference type="InterPro" id="IPR001854">
    <property type="entry name" value="Ribosomal_uL29"/>
</dbReference>
<protein>
    <recommendedName>
        <fullName evidence="5">60S ribosomal protein L35</fullName>
    </recommendedName>
</protein>
<dbReference type="PANTHER" id="PTHR45722">
    <property type="entry name" value="60S RIBOSOMAL PROTEIN L35"/>
    <property type="match status" value="1"/>
</dbReference>
<evidence type="ECO:0000256" key="2">
    <source>
        <dbReference type="ARBA" id="ARBA00022980"/>
    </source>
</evidence>
<keyword evidence="3" id="KW-0687">Ribonucleoprotein</keyword>
<dbReference type="InterPro" id="IPR018254">
    <property type="entry name" value="Ribosomal_uL29_CS"/>
</dbReference>
<dbReference type="InterPro" id="IPR045059">
    <property type="entry name" value="Ribosomal_uL29_euk"/>
</dbReference>
<dbReference type="PROSITE" id="PS00579">
    <property type="entry name" value="RIBOSOMAL_L29"/>
    <property type="match status" value="1"/>
</dbReference>
<dbReference type="GO" id="GO:0003735">
    <property type="term" value="F:structural constituent of ribosome"/>
    <property type="evidence" value="ECO:0007669"/>
    <property type="project" value="InterPro"/>
</dbReference>
<dbReference type="AlphaFoldDB" id="A0A6B2LRS7"/>
<dbReference type="EMBL" id="GIBP01010777">
    <property type="protein sequence ID" value="NDV39746.1"/>
    <property type="molecule type" value="Transcribed_RNA"/>
</dbReference>
<sequence length="121" mass="13978">MVKAHEIRDKSKEELTTQLESLRNELSQLRVAKVTGGTPAKLAKIKDIRKSIARVLTVYNQSRKSAIRKDFANKKFKPLDLRPKLTRALRRRLTPAQEAAVSLRTRKRLANFPQRKYALKN</sequence>
<dbReference type="GO" id="GO:0000463">
    <property type="term" value="P:maturation of LSU-rRNA from tricistronic rRNA transcript (SSU-rRNA, 5.8S rRNA, LSU-rRNA)"/>
    <property type="evidence" value="ECO:0007669"/>
    <property type="project" value="InterPro"/>
</dbReference>
<evidence type="ECO:0000313" key="4">
    <source>
        <dbReference type="EMBL" id="NDV39746.1"/>
    </source>
</evidence>
<dbReference type="FunFam" id="6.10.250.3450:FF:000001">
    <property type="entry name" value="60S ribosomal protein L35"/>
    <property type="match status" value="1"/>
</dbReference>
<proteinExistence type="inferred from homology"/>
<dbReference type="GO" id="GO:0022625">
    <property type="term" value="C:cytosolic large ribosomal subunit"/>
    <property type="evidence" value="ECO:0007669"/>
    <property type="project" value="InterPro"/>
</dbReference>
<evidence type="ECO:0008006" key="5">
    <source>
        <dbReference type="Google" id="ProtNLM"/>
    </source>
</evidence>
<dbReference type="HAMAP" id="MF_00374">
    <property type="entry name" value="Ribosomal_uL29"/>
    <property type="match status" value="1"/>
</dbReference>